<dbReference type="OrthoDB" id="168385at2759"/>
<accession>A0A9W6WRZ3</accession>
<feature type="region of interest" description="Disordered" evidence="1">
    <location>
        <begin position="206"/>
        <end position="313"/>
    </location>
</feature>
<dbReference type="Proteomes" id="UP001165083">
    <property type="component" value="Unassembled WGS sequence"/>
</dbReference>
<reference evidence="2" key="1">
    <citation type="submission" date="2023-04" db="EMBL/GenBank/DDBJ databases">
        <title>Phytophthora lilii NBRC 32176.</title>
        <authorList>
            <person name="Ichikawa N."/>
            <person name="Sato H."/>
            <person name="Tonouchi N."/>
        </authorList>
    </citation>
    <scope>NUCLEOTIDE SEQUENCE</scope>
    <source>
        <strain evidence="2">NBRC 32176</strain>
    </source>
</reference>
<feature type="compositionally biased region" description="Basic and acidic residues" evidence="1">
    <location>
        <begin position="1089"/>
        <end position="1100"/>
    </location>
</feature>
<organism evidence="2 3">
    <name type="scientific">Phytophthora lilii</name>
    <dbReference type="NCBI Taxonomy" id="2077276"/>
    <lineage>
        <taxon>Eukaryota</taxon>
        <taxon>Sar</taxon>
        <taxon>Stramenopiles</taxon>
        <taxon>Oomycota</taxon>
        <taxon>Peronosporomycetes</taxon>
        <taxon>Peronosporales</taxon>
        <taxon>Peronosporaceae</taxon>
        <taxon>Phytophthora</taxon>
    </lineage>
</organism>
<comment type="caution">
    <text evidence="2">The sequence shown here is derived from an EMBL/GenBank/DDBJ whole genome shotgun (WGS) entry which is preliminary data.</text>
</comment>
<evidence type="ECO:0000256" key="1">
    <source>
        <dbReference type="SAM" id="MobiDB-lite"/>
    </source>
</evidence>
<name>A0A9W6WRZ3_9STRA</name>
<feature type="region of interest" description="Disordered" evidence="1">
    <location>
        <begin position="1"/>
        <end position="142"/>
    </location>
</feature>
<feature type="compositionally biased region" description="Basic and acidic residues" evidence="1">
    <location>
        <begin position="1001"/>
        <end position="1018"/>
    </location>
</feature>
<feature type="compositionally biased region" description="Basic and acidic residues" evidence="1">
    <location>
        <begin position="1045"/>
        <end position="1055"/>
    </location>
</feature>
<feature type="compositionally biased region" description="Basic and acidic residues" evidence="1">
    <location>
        <begin position="1110"/>
        <end position="1122"/>
    </location>
</feature>
<proteinExistence type="predicted"/>
<feature type="region of interest" description="Disordered" evidence="1">
    <location>
        <begin position="808"/>
        <end position="1130"/>
    </location>
</feature>
<dbReference type="AlphaFoldDB" id="A0A9W6WRZ3"/>
<feature type="compositionally biased region" description="Basic and acidic residues" evidence="1">
    <location>
        <begin position="371"/>
        <end position="380"/>
    </location>
</feature>
<feature type="compositionally biased region" description="Basic residues" evidence="1">
    <location>
        <begin position="103"/>
        <end position="118"/>
    </location>
</feature>
<protein>
    <submittedName>
        <fullName evidence="2">Unnamed protein product</fullName>
    </submittedName>
</protein>
<feature type="compositionally biased region" description="Basic and acidic residues" evidence="1">
    <location>
        <begin position="119"/>
        <end position="136"/>
    </location>
</feature>
<feature type="compositionally biased region" description="Low complexity" evidence="1">
    <location>
        <begin position="29"/>
        <end position="40"/>
    </location>
</feature>
<feature type="compositionally biased region" description="Polar residues" evidence="1">
    <location>
        <begin position="823"/>
        <end position="849"/>
    </location>
</feature>
<evidence type="ECO:0000313" key="2">
    <source>
        <dbReference type="EMBL" id="GMF13844.1"/>
    </source>
</evidence>
<gene>
    <name evidence="2" type="ORF">Plil01_000427600</name>
</gene>
<keyword evidence="3" id="KW-1185">Reference proteome</keyword>
<feature type="compositionally biased region" description="Low complexity" evidence="1">
    <location>
        <begin position="293"/>
        <end position="305"/>
    </location>
</feature>
<feature type="compositionally biased region" description="Basic and acidic residues" evidence="1">
    <location>
        <begin position="245"/>
        <end position="254"/>
    </location>
</feature>
<feature type="compositionally biased region" description="Basic and acidic residues" evidence="1">
    <location>
        <begin position="346"/>
        <end position="361"/>
    </location>
</feature>
<feature type="region of interest" description="Disordered" evidence="1">
    <location>
        <begin position="346"/>
        <end position="458"/>
    </location>
</feature>
<feature type="compositionally biased region" description="Basic and acidic residues" evidence="1">
    <location>
        <begin position="436"/>
        <end position="456"/>
    </location>
</feature>
<evidence type="ECO:0000313" key="3">
    <source>
        <dbReference type="Proteomes" id="UP001165083"/>
    </source>
</evidence>
<feature type="compositionally biased region" description="Basic residues" evidence="1">
    <location>
        <begin position="953"/>
        <end position="964"/>
    </location>
</feature>
<sequence length="1130" mass="126497">MAQPSSAAPPLKTALPWLKRLLDDDDSSDSSQATPQQAARPKPPAKSGEGGERLKKRRRRLEASDEDEEAPAKPAGKRKEGGGKRQKKTRPESTESSSDANEKRRRRLKKPVKERRKRPVDGSKHEQTRDSEKAKSTVEPAKVKAAALREQRKQKLLASRASNGEGGKLAAFKLKRQQSAEALNEKERVRMRAIRAACGARKISVGDEADVEDEGDPRRSRLVSKKGISDKSVVKHKSHKSTVSTKEKIEKEPVEPAAVTTDTASNMVQAEREEQRTPADTVQMRRETERDATPPVTATTTFADPVKSEDDEEEVSIAVAKAIDPKEPRGEVTEHVNEKVTSVKIEKSEDSVKNVEKKIGDKNGSNCADPVKTEDTDDAKLNSTTNGKETPVELTKPIAKEKMPTESNVADESSAEPVRKEDGEDGEVVLPAVANEAEKPVKQEDGGEENIKEGVKQELLLDMMPIPRKTVKKEEPANAESFVIPKRTFPKNITDGPKDLARAVNAGKGDSQTGRLLDPPVSVAMLPVPSPESSPHLSMRELVPPQRKRLKNPVPLKNSNYSAHDRALMRLSRKRNSIFMAAVELADHAVDIRNNRKVPATRMMGYEVYDADRKVLPDLIPRFSCATKREMASKKESYTSSFFGVSLSAPKAKGKIDSDECGDNDVQARKVNCYEELRFERPEDRAFYQRRMYGTAFVPLKLRGWITLIVRNARFERKSTGIRFNQDRDREEFAASLSKRYTFNKSVPRCDIPRENWQKLMRNQPGIVYLHYYNREDAEQASRVFLDDLGKPLELRLEYKAGVVISRSSSPAAGPRFQRTPRRSCSSERSAPERSPQSSQNGSARNTPSWRRERPPRFGNDNRYSRPERGAPPPPPAPWSRGEGRYGPPASGNKRPRALLERRSRSRSRSRQSRTGPGINDRMSTPSVASEAWEKANNVSEIAPGSDSDTPARKRARTVSHISHRSPVGDFERDTSEKISGSTRAGPEDGELDSSVIVASKSEENLNRGGDERREVQRIRSPPRRWQHEPVRKAGQMRDNFSNYPRERPGTDHRPHPQQPSRDSNRRRSSSRSRPSNRGGRGGSPGGRFAKERPNSREFGRSGASYQNSQERRMHPDVERYGGRGGVNRR</sequence>
<feature type="compositionally biased region" description="Basic and acidic residues" evidence="1">
    <location>
        <begin position="270"/>
        <end position="292"/>
    </location>
</feature>
<dbReference type="EMBL" id="BSXW01000173">
    <property type="protein sequence ID" value="GMF13844.1"/>
    <property type="molecule type" value="Genomic_DNA"/>
</dbReference>
<feature type="compositionally biased region" description="Basic and acidic residues" evidence="1">
    <location>
        <begin position="77"/>
        <end position="93"/>
    </location>
</feature>